<feature type="transmembrane region" description="Helical" evidence="1">
    <location>
        <begin position="47"/>
        <end position="65"/>
    </location>
</feature>
<dbReference type="RefSeq" id="WP_390222307.1">
    <property type="nucleotide sequence ID" value="NZ_JBHTAA010000001.1"/>
</dbReference>
<keyword evidence="1" id="KW-0812">Transmembrane</keyword>
<evidence type="ECO:0000313" key="3">
    <source>
        <dbReference type="EMBL" id="MFC7203026.1"/>
    </source>
</evidence>
<dbReference type="AlphaFoldDB" id="A0ABD5ZCV5"/>
<reference evidence="3 4" key="1">
    <citation type="journal article" date="2019" name="Int. J. Syst. Evol. Microbiol.">
        <title>The Global Catalogue of Microorganisms (GCM) 10K type strain sequencing project: providing services to taxonomists for standard genome sequencing and annotation.</title>
        <authorList>
            <consortium name="The Broad Institute Genomics Platform"/>
            <consortium name="The Broad Institute Genome Sequencing Center for Infectious Disease"/>
            <person name="Wu L."/>
            <person name="Ma J."/>
        </authorList>
    </citation>
    <scope>NUCLEOTIDE SEQUENCE [LARGE SCALE GENOMIC DNA]</scope>
    <source>
        <strain evidence="3 4">DSM 29988</strain>
    </source>
</reference>
<evidence type="ECO:0000259" key="2">
    <source>
        <dbReference type="Pfam" id="PF26444"/>
    </source>
</evidence>
<feature type="domain" description="DUF8123" evidence="2">
    <location>
        <begin position="8"/>
        <end position="68"/>
    </location>
</feature>
<accession>A0ABD5ZCV5</accession>
<gene>
    <name evidence="3" type="ORF">ACFQJC_05840</name>
</gene>
<feature type="transmembrane region" description="Helical" evidence="1">
    <location>
        <begin position="12"/>
        <end position="35"/>
    </location>
</feature>
<keyword evidence="1" id="KW-1133">Transmembrane helix</keyword>
<evidence type="ECO:0000313" key="4">
    <source>
        <dbReference type="Proteomes" id="UP001596481"/>
    </source>
</evidence>
<name>A0ABD5ZCV5_9EURY</name>
<dbReference type="Proteomes" id="UP001596481">
    <property type="component" value="Unassembled WGS sequence"/>
</dbReference>
<dbReference type="Pfam" id="PF26444">
    <property type="entry name" value="DUF8123"/>
    <property type="match status" value="1"/>
</dbReference>
<comment type="caution">
    <text evidence="3">The sequence shown here is derived from an EMBL/GenBank/DDBJ whole genome shotgun (WGS) entry which is preliminary data.</text>
</comment>
<organism evidence="3 4">
    <name type="scientific">Haloferax namakaokahaiae</name>
    <dbReference type="NCBI Taxonomy" id="1748331"/>
    <lineage>
        <taxon>Archaea</taxon>
        <taxon>Methanobacteriati</taxon>
        <taxon>Methanobacteriota</taxon>
        <taxon>Stenosarchaea group</taxon>
        <taxon>Halobacteria</taxon>
        <taxon>Halobacteriales</taxon>
        <taxon>Haloferacaceae</taxon>
        <taxon>Haloferax</taxon>
    </lineage>
</organism>
<evidence type="ECO:0000256" key="1">
    <source>
        <dbReference type="SAM" id="Phobius"/>
    </source>
</evidence>
<dbReference type="InterPro" id="IPR058436">
    <property type="entry name" value="DUF8123"/>
</dbReference>
<proteinExistence type="predicted"/>
<dbReference type="EMBL" id="JBHTAA010000001">
    <property type="protein sequence ID" value="MFC7203026.1"/>
    <property type="molecule type" value="Genomic_DNA"/>
</dbReference>
<protein>
    <recommendedName>
        <fullName evidence="2">DUF8123 domain-containing protein</fullName>
    </recommendedName>
</protein>
<keyword evidence="1" id="KW-0472">Membrane</keyword>
<keyword evidence="4" id="KW-1185">Reference proteome</keyword>
<sequence length="70" mass="7197">MERRAVRTNSSELLTLAVGVFLVLVGIASLVGMQWRYSGGGVAVDALQILAAVVTIALGGALAWLGNSGR</sequence>